<evidence type="ECO:0000256" key="10">
    <source>
        <dbReference type="ARBA" id="ARBA00023136"/>
    </source>
</evidence>
<protein>
    <submittedName>
        <fullName evidence="16">Chaperone BCS1</fullName>
    </submittedName>
</protein>
<evidence type="ECO:0000256" key="6">
    <source>
        <dbReference type="ARBA" id="ARBA00022801"/>
    </source>
</evidence>
<dbReference type="InterPro" id="IPR003960">
    <property type="entry name" value="ATPase_AAA_CS"/>
</dbReference>
<dbReference type="CDD" id="cd19510">
    <property type="entry name" value="RecA-like_BCS1"/>
    <property type="match status" value="1"/>
</dbReference>
<keyword evidence="5" id="KW-0999">Mitochondrion inner membrane</keyword>
<keyword evidence="3 13" id="KW-0812">Transmembrane</keyword>
<comment type="catalytic activity">
    <reaction evidence="11">
        <text>ATP + H2O = ADP + phosphate + H(+)</text>
        <dbReference type="Rhea" id="RHEA:13065"/>
        <dbReference type="ChEBI" id="CHEBI:15377"/>
        <dbReference type="ChEBI" id="CHEBI:15378"/>
        <dbReference type="ChEBI" id="CHEBI:30616"/>
        <dbReference type="ChEBI" id="CHEBI:43474"/>
        <dbReference type="ChEBI" id="CHEBI:456216"/>
    </reaction>
    <physiologicalReaction direction="left-to-right" evidence="11">
        <dbReference type="Rhea" id="RHEA:13066"/>
    </physiologicalReaction>
</comment>
<dbReference type="SUPFAM" id="SSF52540">
    <property type="entry name" value="P-loop containing nucleoside triphosphate hydrolases"/>
    <property type="match status" value="1"/>
</dbReference>
<dbReference type="InterPro" id="IPR003593">
    <property type="entry name" value="AAA+_ATPase"/>
</dbReference>
<evidence type="ECO:0000256" key="1">
    <source>
        <dbReference type="ARBA" id="ARBA00004434"/>
    </source>
</evidence>
<evidence type="ECO:0000256" key="12">
    <source>
        <dbReference type="RuleBase" id="RU003651"/>
    </source>
</evidence>
<dbReference type="Proteomes" id="UP000054408">
    <property type="component" value="Unassembled WGS sequence"/>
</dbReference>
<feature type="domain" description="AAA+ ATPase" evidence="14">
    <location>
        <begin position="223"/>
        <end position="354"/>
    </location>
</feature>
<dbReference type="InterPro" id="IPR057495">
    <property type="entry name" value="AAA_lid_BCS1"/>
</dbReference>
<comment type="similarity">
    <text evidence="2">Belongs to the AAA ATPase family. BCS1 subfamily.</text>
</comment>
<keyword evidence="17" id="KW-1185">Reference proteome</keyword>
<dbReference type="InterPro" id="IPR003959">
    <property type="entry name" value="ATPase_AAA_core"/>
</dbReference>
<dbReference type="PROSITE" id="PS00674">
    <property type="entry name" value="AAA"/>
    <property type="match status" value="1"/>
</dbReference>
<dbReference type="Pfam" id="PF00004">
    <property type="entry name" value="AAA"/>
    <property type="match status" value="1"/>
</dbReference>
<dbReference type="InterPro" id="IPR027417">
    <property type="entry name" value="P-loop_NTPase"/>
</dbReference>
<dbReference type="InterPro" id="IPR014851">
    <property type="entry name" value="BCS1_N"/>
</dbReference>
<evidence type="ECO:0000256" key="3">
    <source>
        <dbReference type="ARBA" id="ARBA00022692"/>
    </source>
</evidence>
<evidence type="ECO:0000256" key="13">
    <source>
        <dbReference type="SAM" id="Phobius"/>
    </source>
</evidence>
<evidence type="ECO:0000256" key="4">
    <source>
        <dbReference type="ARBA" id="ARBA00022741"/>
    </source>
</evidence>
<dbReference type="SMART" id="SM01024">
    <property type="entry name" value="BCS1_N"/>
    <property type="match status" value="1"/>
</dbReference>
<dbReference type="GO" id="GO:0034551">
    <property type="term" value="P:mitochondrial respiratory chain complex III assembly"/>
    <property type="evidence" value="ECO:0007669"/>
    <property type="project" value="UniProtKB-ARBA"/>
</dbReference>
<dbReference type="PANTHER" id="PTHR23070">
    <property type="entry name" value="BCS1 AAA-TYPE ATPASE"/>
    <property type="match status" value="1"/>
</dbReference>
<evidence type="ECO:0000259" key="14">
    <source>
        <dbReference type="SMART" id="SM00382"/>
    </source>
</evidence>
<keyword evidence="4 12" id="KW-0547">Nucleotide-binding</keyword>
<accession>A0A0L0D7W0</accession>
<evidence type="ECO:0000313" key="17">
    <source>
        <dbReference type="Proteomes" id="UP000054408"/>
    </source>
</evidence>
<evidence type="ECO:0000259" key="15">
    <source>
        <dbReference type="SMART" id="SM01024"/>
    </source>
</evidence>
<comment type="subcellular location">
    <subcellularLocation>
        <location evidence="1">Mitochondrion inner membrane</location>
        <topology evidence="1">Single-pass membrane protein</topology>
    </subcellularLocation>
</comment>
<reference evidence="16 17" key="1">
    <citation type="submission" date="2010-05" db="EMBL/GenBank/DDBJ databases">
        <title>The Genome Sequence of Thecamonas trahens ATCC 50062.</title>
        <authorList>
            <consortium name="The Broad Institute Genome Sequencing Platform"/>
            <person name="Russ C."/>
            <person name="Cuomo C."/>
            <person name="Shea T."/>
            <person name="Young S.K."/>
            <person name="Zeng Q."/>
            <person name="Koehrsen M."/>
            <person name="Haas B."/>
            <person name="Borodovsky M."/>
            <person name="Guigo R."/>
            <person name="Alvarado L."/>
            <person name="Berlin A."/>
            <person name="Bochicchio J."/>
            <person name="Borenstein D."/>
            <person name="Chapman S."/>
            <person name="Chen Z."/>
            <person name="Freedman E."/>
            <person name="Gellesch M."/>
            <person name="Goldberg J."/>
            <person name="Griggs A."/>
            <person name="Gujja S."/>
            <person name="Heilman E."/>
            <person name="Heiman D."/>
            <person name="Hepburn T."/>
            <person name="Howarth C."/>
            <person name="Jen D."/>
            <person name="Larson L."/>
            <person name="Mehta T."/>
            <person name="Park D."/>
            <person name="Pearson M."/>
            <person name="Roberts A."/>
            <person name="Saif S."/>
            <person name="Shenoy N."/>
            <person name="Sisk P."/>
            <person name="Stolte C."/>
            <person name="Sykes S."/>
            <person name="Thomson T."/>
            <person name="Walk T."/>
            <person name="White J."/>
            <person name="Yandava C."/>
            <person name="Burger G."/>
            <person name="Gray M.W."/>
            <person name="Holland P.W.H."/>
            <person name="King N."/>
            <person name="Lang F.B.F."/>
            <person name="Roger A.J."/>
            <person name="Ruiz-Trillo I."/>
            <person name="Lander E."/>
            <person name="Nusbaum C."/>
        </authorList>
    </citation>
    <scope>NUCLEOTIDE SEQUENCE [LARGE SCALE GENOMIC DNA]</scope>
    <source>
        <strain evidence="16 17">ATCC 50062</strain>
    </source>
</reference>
<evidence type="ECO:0000256" key="11">
    <source>
        <dbReference type="ARBA" id="ARBA00048778"/>
    </source>
</evidence>
<evidence type="ECO:0000256" key="2">
    <source>
        <dbReference type="ARBA" id="ARBA00007448"/>
    </source>
</evidence>
<dbReference type="eggNOG" id="KOG0743">
    <property type="taxonomic scope" value="Eukaryota"/>
</dbReference>
<dbReference type="Gene3D" id="3.40.50.300">
    <property type="entry name" value="P-loop containing nucleotide triphosphate hydrolases"/>
    <property type="match status" value="1"/>
</dbReference>
<dbReference type="InterPro" id="IPR050747">
    <property type="entry name" value="Mitochondrial_chaperone_BCS1"/>
</dbReference>
<dbReference type="OrthoDB" id="10251412at2759"/>
<evidence type="ECO:0000256" key="8">
    <source>
        <dbReference type="ARBA" id="ARBA00022989"/>
    </source>
</evidence>
<keyword evidence="8 13" id="KW-1133">Transmembrane helix</keyword>
<feature type="transmembrane region" description="Helical" evidence="13">
    <location>
        <begin position="12"/>
        <end position="30"/>
    </location>
</feature>
<sequence>MEVVQSLLDSNPYFSAGAGLAGIGVALTMLRRGLNVATLVAQRKLLVTLEVTSKDKAYPWVLAWLNAEGRATQHVSVETIIRQKTNGSTSTEYLYQPRPGRHFFFHEGRPFMVERTREKQMIDMTSGAPWETVTITTPGMSQQDMSVFNDFLRNAQSLASKRDDDKTIIYTAWGTEWRPFGHPRRKRPLDSVILDTDKGESLVGDVTEFLQSSQWYIERGIPYRRGYLLHGPPGCGKSSFITALAGELDYGICILNLNDRGMTDDRLAYALSEVPQQCIVLLEDIDAAFPDPTASRRMETDSYLTFSGLLNTLDGVASSEDRLLFMTTNHLDRLDPALIRPGRVDYIEYIGHATTPQARKLFTTFYPEASTAVADAWADATGEGRYSVATLQGVLMRYKDEPTRLVSELESALPPPQVLAVPALPSMQSLTEPAPGEL</sequence>
<keyword evidence="6" id="KW-0378">Hydrolase</keyword>
<evidence type="ECO:0000256" key="7">
    <source>
        <dbReference type="ARBA" id="ARBA00022840"/>
    </source>
</evidence>
<keyword evidence="10 13" id="KW-0472">Membrane</keyword>
<dbReference type="RefSeq" id="XP_013759731.1">
    <property type="nucleotide sequence ID" value="XM_013904277.1"/>
</dbReference>
<evidence type="ECO:0000256" key="9">
    <source>
        <dbReference type="ARBA" id="ARBA00023128"/>
    </source>
</evidence>
<dbReference type="FunFam" id="3.40.50.300:FF:000768">
    <property type="entry name" value="Probable mitochondrial chaperone bcs1"/>
    <property type="match status" value="1"/>
</dbReference>
<dbReference type="GO" id="GO:0016887">
    <property type="term" value="F:ATP hydrolysis activity"/>
    <property type="evidence" value="ECO:0007669"/>
    <property type="project" value="InterPro"/>
</dbReference>
<dbReference type="GeneID" id="25563400"/>
<keyword evidence="9" id="KW-0496">Mitochondrion</keyword>
<dbReference type="Pfam" id="PF08740">
    <property type="entry name" value="BCS1_N"/>
    <property type="match status" value="1"/>
</dbReference>
<gene>
    <name evidence="16" type="ORF">AMSG_03827</name>
</gene>
<keyword evidence="7 12" id="KW-0067">ATP-binding</keyword>
<dbReference type="GO" id="GO:0005524">
    <property type="term" value="F:ATP binding"/>
    <property type="evidence" value="ECO:0007669"/>
    <property type="project" value="UniProtKB-KW"/>
</dbReference>
<organism evidence="16 17">
    <name type="scientific">Thecamonas trahens ATCC 50062</name>
    <dbReference type="NCBI Taxonomy" id="461836"/>
    <lineage>
        <taxon>Eukaryota</taxon>
        <taxon>Apusozoa</taxon>
        <taxon>Apusomonadida</taxon>
        <taxon>Apusomonadidae</taxon>
        <taxon>Thecamonas</taxon>
    </lineage>
</organism>
<evidence type="ECO:0000256" key="5">
    <source>
        <dbReference type="ARBA" id="ARBA00022792"/>
    </source>
</evidence>
<dbReference type="OMA" id="WMTLYQR"/>
<evidence type="ECO:0000313" key="16">
    <source>
        <dbReference type="EMBL" id="KNC47393.1"/>
    </source>
</evidence>
<dbReference type="GO" id="GO:0005743">
    <property type="term" value="C:mitochondrial inner membrane"/>
    <property type="evidence" value="ECO:0007669"/>
    <property type="project" value="UniProtKB-SubCell"/>
</dbReference>
<proteinExistence type="inferred from homology"/>
<dbReference type="EMBL" id="GL349446">
    <property type="protein sequence ID" value="KNC47393.1"/>
    <property type="molecule type" value="Genomic_DNA"/>
</dbReference>
<feature type="domain" description="BCS1 N-terminal" evidence="15">
    <location>
        <begin position="21"/>
        <end position="192"/>
    </location>
</feature>
<dbReference type="SMART" id="SM00382">
    <property type="entry name" value="AAA"/>
    <property type="match status" value="1"/>
</dbReference>
<name>A0A0L0D7W0_THETB</name>
<dbReference type="Pfam" id="PF25426">
    <property type="entry name" value="AAA_lid_BCS1"/>
    <property type="match status" value="1"/>
</dbReference>
<dbReference type="STRING" id="461836.A0A0L0D7W0"/>
<dbReference type="AlphaFoldDB" id="A0A0L0D7W0"/>